<dbReference type="KEGG" id="rha:RHA1_ro11121"/>
<keyword evidence="1" id="KW-0614">Plasmid</keyword>
<dbReference type="AlphaFoldDB" id="Q0RVB8"/>
<dbReference type="HOGENOM" id="CLU_1711843_0_0_11"/>
<dbReference type="Proteomes" id="UP000008710">
    <property type="component" value="Plasmid pRHL3"/>
</dbReference>
<organism evidence="1 2">
    <name type="scientific">Rhodococcus jostii (strain RHA1)</name>
    <dbReference type="NCBI Taxonomy" id="101510"/>
    <lineage>
        <taxon>Bacteria</taxon>
        <taxon>Bacillati</taxon>
        <taxon>Actinomycetota</taxon>
        <taxon>Actinomycetes</taxon>
        <taxon>Mycobacteriales</taxon>
        <taxon>Nocardiaceae</taxon>
        <taxon>Rhodococcus</taxon>
    </lineage>
</organism>
<reference evidence="2" key="1">
    <citation type="journal article" date="2006" name="Proc. Natl. Acad. Sci. U.S.A.">
        <title>The complete genome of Rhodococcus sp. RHA1 provides insights into a catabolic powerhouse.</title>
        <authorList>
            <person name="McLeod M.P."/>
            <person name="Warren R.L."/>
            <person name="Hsiao W.W.L."/>
            <person name="Araki N."/>
            <person name="Myhre M."/>
            <person name="Fernandes C."/>
            <person name="Miyazawa D."/>
            <person name="Wong W."/>
            <person name="Lillquist A.L."/>
            <person name="Wang D."/>
            <person name="Dosanjh M."/>
            <person name="Hara H."/>
            <person name="Petrescu A."/>
            <person name="Morin R.D."/>
            <person name="Yang G."/>
            <person name="Stott J.M."/>
            <person name="Schein J.E."/>
            <person name="Shin H."/>
            <person name="Smailus D."/>
            <person name="Siddiqui A.S."/>
            <person name="Marra M.A."/>
            <person name="Jones S.J.M."/>
            <person name="Holt R."/>
            <person name="Brinkman F.S.L."/>
            <person name="Miyauchi K."/>
            <person name="Fukuda M."/>
            <person name="Davies J.E."/>
            <person name="Mohn W.W."/>
            <person name="Eltis L.D."/>
        </authorList>
    </citation>
    <scope>NUCLEOTIDE SEQUENCE [LARGE SCALE GENOMIC DNA]</scope>
    <source>
        <strain evidence="2">RHA1</strain>
    </source>
</reference>
<sequence>MTRWNVATRLEGQSASPDCQNKGADLMGEWILRGLNVAALGVLLGWMVRNHWERRSRGKLSEQGLDHLADGRPYVTFGFHQGPIEVHTQDGDVIATLPLEPGTVRITEATRVLTEHGWQQAGALIMSGVDTIFVPVTHRPVPKSSRPHAQGEL</sequence>
<evidence type="ECO:0000313" key="1">
    <source>
        <dbReference type="EMBL" id="ABH00768.1"/>
    </source>
</evidence>
<name>Q0RVB8_RHOJR</name>
<accession>Q0RVB8</accession>
<dbReference type="EMBL" id="CP000434">
    <property type="protein sequence ID" value="ABH00768.1"/>
    <property type="molecule type" value="Genomic_DNA"/>
</dbReference>
<evidence type="ECO:0000313" key="2">
    <source>
        <dbReference type="Proteomes" id="UP000008710"/>
    </source>
</evidence>
<proteinExistence type="predicted"/>
<gene>
    <name evidence="1" type="ordered locus">RHA1_ro11121</name>
</gene>
<dbReference type="PATRIC" id="fig|101510.16.peg.8950"/>
<geneLocation type="plasmid" evidence="1 2">
    <name>pRHL3</name>
</geneLocation>
<protein>
    <submittedName>
        <fullName evidence="1">Uncharacterized protein</fullName>
    </submittedName>
</protein>